<dbReference type="Gene3D" id="3.10.105.10">
    <property type="entry name" value="Dipeptide-binding Protein, Domain 3"/>
    <property type="match status" value="1"/>
</dbReference>
<dbReference type="InterPro" id="IPR000914">
    <property type="entry name" value="SBP_5_dom"/>
</dbReference>
<dbReference type="Gene3D" id="3.40.190.10">
    <property type="entry name" value="Periplasmic binding protein-like II"/>
    <property type="match status" value="1"/>
</dbReference>
<feature type="signal peptide" evidence="3">
    <location>
        <begin position="1"/>
        <end position="25"/>
    </location>
</feature>
<dbReference type="Proteomes" id="UP000307430">
    <property type="component" value="Unassembled WGS sequence"/>
</dbReference>
<dbReference type="GO" id="GO:0030288">
    <property type="term" value="C:outer membrane-bounded periplasmic space"/>
    <property type="evidence" value="ECO:0007669"/>
    <property type="project" value="TreeGrafter"/>
</dbReference>
<feature type="domain" description="Solute-binding protein family 5" evidence="4">
    <location>
        <begin position="71"/>
        <end position="450"/>
    </location>
</feature>
<dbReference type="SUPFAM" id="SSF53850">
    <property type="entry name" value="Periplasmic binding protein-like II"/>
    <property type="match status" value="1"/>
</dbReference>
<dbReference type="PIRSF" id="PIRSF002741">
    <property type="entry name" value="MppA"/>
    <property type="match status" value="1"/>
</dbReference>
<dbReference type="EMBL" id="VCHQ01000001">
    <property type="protein sequence ID" value="TLV23825.1"/>
    <property type="molecule type" value="Genomic_DNA"/>
</dbReference>
<dbReference type="FunFam" id="3.90.76.10:FF:000002">
    <property type="entry name" value="Dipeptide ABC transporter, substrate-binding protein"/>
    <property type="match status" value="1"/>
</dbReference>
<evidence type="ECO:0000313" key="6">
    <source>
        <dbReference type="Proteomes" id="UP000307430"/>
    </source>
</evidence>
<comment type="caution">
    <text evidence="5">The sequence shown here is derived from an EMBL/GenBank/DDBJ whole genome shotgun (WGS) entry which is preliminary data.</text>
</comment>
<dbReference type="InterPro" id="IPR039424">
    <property type="entry name" value="SBP_5"/>
</dbReference>
<keyword evidence="2 3" id="KW-0732">Signal</keyword>
<organism evidence="5 6">
    <name type="scientific">Klebsiella indica</name>
    <dbReference type="NCBI Taxonomy" id="2582917"/>
    <lineage>
        <taxon>Bacteria</taxon>
        <taxon>Pseudomonadati</taxon>
        <taxon>Pseudomonadota</taxon>
        <taxon>Gammaproteobacteria</taxon>
        <taxon>Enterobacterales</taxon>
        <taxon>Enterobacteriaceae</taxon>
        <taxon>Klebsiella/Raoultella group</taxon>
        <taxon>Klebsiella</taxon>
    </lineage>
</organism>
<evidence type="ECO:0000259" key="4">
    <source>
        <dbReference type="Pfam" id="PF00496"/>
    </source>
</evidence>
<gene>
    <name evidence="5" type="ORF">FE839_00080</name>
</gene>
<protein>
    <submittedName>
        <fullName evidence="5">ABC transporter substrate-binding protein</fullName>
    </submittedName>
</protein>
<dbReference type="PANTHER" id="PTHR30290">
    <property type="entry name" value="PERIPLASMIC BINDING COMPONENT OF ABC TRANSPORTER"/>
    <property type="match status" value="1"/>
</dbReference>
<dbReference type="Pfam" id="PF00496">
    <property type="entry name" value="SBP_bac_5"/>
    <property type="match status" value="1"/>
</dbReference>
<evidence type="ECO:0000256" key="3">
    <source>
        <dbReference type="SAM" id="SignalP"/>
    </source>
</evidence>
<evidence type="ECO:0000313" key="5">
    <source>
        <dbReference type="EMBL" id="TLV23825.1"/>
    </source>
</evidence>
<feature type="chain" id="PRO_5024370260" evidence="3">
    <location>
        <begin position="26"/>
        <end position="532"/>
    </location>
</feature>
<dbReference type="FunFam" id="3.40.190.10:FF:000036">
    <property type="entry name" value="Dipeptide ABC transporter, substrate-binding protein"/>
    <property type="match status" value="1"/>
</dbReference>
<name>A0A5R9LPF4_9ENTR</name>
<sequence length="532" mass="59410">MRKINYLLMLPALLASLAVTPAAQAKTLVYCSEASPEGFNPQLYTTGVTNDASANPIYNRLIDFKYGTTDLIPSLAERWEISPDGKTYTFYLREHVKWQSNKDFTPSRDFNADDVVFSFMRQKDTASEWHKVSGGNYPYFTGMGLDKLIVSVRKLDDRRVVFTLAHPEVPFLADIAMGFASITSAEYADKMMRAGTPEKLDLAPIGTGPFQLVQYQKDSRILYKSFADYWGGKTKIDRLVFSITPDASIRFAKLQKNECQIMTSPNPADIPAISKAAHITLLRQAGLNTGYLSFNVEKKPFDNLKVRQALALAINKPDIIKAVYEGTGQIANSLLPPSMWGYAPGRESHDYDPLNARKLLAEAGYANGFSTEIWAMPVQRPYNPNARRMAEMIQADWAAIGVQAKIVTYEWGEYLKRASQGDHQTILIGWGGDNGDPDNFFSPLFSCAAVNGGANYSRWCDKSFEALINAARSEPDHDQRVRLYQQAQQLMAQQVPAVMIGHSTVYEPISDKVKGYRISPVGGHRFEQVSVE</sequence>
<dbReference type="GO" id="GO:0042938">
    <property type="term" value="P:dipeptide transport"/>
    <property type="evidence" value="ECO:0007669"/>
    <property type="project" value="TreeGrafter"/>
</dbReference>
<keyword evidence="6" id="KW-1185">Reference proteome</keyword>
<reference evidence="5 6" key="1">
    <citation type="submission" date="2019-05" db="EMBL/GenBank/DDBJ databases">
        <title>Genome sequence of Klebsiella sp strain TOUT106.</title>
        <authorList>
            <person name="Rahi P."/>
            <person name="Chaudhari D."/>
        </authorList>
    </citation>
    <scope>NUCLEOTIDE SEQUENCE [LARGE SCALE GENOMIC DNA]</scope>
    <source>
        <strain evidence="5 6">TOUT106</strain>
    </source>
</reference>
<dbReference type="Gene3D" id="3.90.76.10">
    <property type="entry name" value="Dipeptide-binding Protein, Domain 1"/>
    <property type="match status" value="1"/>
</dbReference>
<dbReference type="InterPro" id="IPR030678">
    <property type="entry name" value="Peptide/Ni-bd"/>
</dbReference>
<dbReference type="CDD" id="cd08493">
    <property type="entry name" value="PBP2_DppA_like"/>
    <property type="match status" value="1"/>
</dbReference>
<dbReference type="FunFam" id="3.10.105.10:FF:000002">
    <property type="entry name" value="Dipeptide ABC transporter, substrate-binding protein"/>
    <property type="match status" value="1"/>
</dbReference>
<dbReference type="RefSeq" id="WP_138357893.1">
    <property type="nucleotide sequence ID" value="NZ_VCHQ01000001.1"/>
</dbReference>
<evidence type="ECO:0000256" key="1">
    <source>
        <dbReference type="ARBA" id="ARBA00005695"/>
    </source>
</evidence>
<comment type="similarity">
    <text evidence="1">Belongs to the bacterial solute-binding protein 5 family.</text>
</comment>
<proteinExistence type="inferred from homology"/>
<dbReference type="GO" id="GO:0043190">
    <property type="term" value="C:ATP-binding cassette (ABC) transporter complex"/>
    <property type="evidence" value="ECO:0007669"/>
    <property type="project" value="InterPro"/>
</dbReference>
<dbReference type="GO" id="GO:1904680">
    <property type="term" value="F:peptide transmembrane transporter activity"/>
    <property type="evidence" value="ECO:0007669"/>
    <property type="project" value="TreeGrafter"/>
</dbReference>
<dbReference type="AlphaFoldDB" id="A0A5R9LPF4"/>
<dbReference type="PANTHER" id="PTHR30290:SF38">
    <property type="entry name" value="D,D-DIPEPTIDE-BINDING PERIPLASMIC PROTEIN DDPA-RELATED"/>
    <property type="match status" value="1"/>
</dbReference>
<evidence type="ECO:0000256" key="2">
    <source>
        <dbReference type="ARBA" id="ARBA00022729"/>
    </source>
</evidence>
<accession>A0A5R9LPF4</accession>